<sequence>MNDGAMVSRPWPLTEGLKRGHWTAEEDQKLTAYIQQHGHGSWSSLPEKAAIALHLPKRTDNEIKNHWNAHLKKRLIKMGIDPMTHKPRIDALGTVGDGCHEANLNHMAQWERARLEAEARAALPNRVRIQPDICSGTDPLPLTPRPMCIDVLKAWQGMVNGMFNSSNAPVQVPIGETVVDSNATNHSYACNELVCMDEWKRFNQTQELENLIDESSTIALSQYATENAWMFADNIAAAADFNEGSSESDTLISVPVSFSSS</sequence>
<comment type="subcellular location">
    <subcellularLocation>
        <location evidence="1">Nucleus</location>
    </subcellularLocation>
</comment>
<protein>
    <submittedName>
        <fullName evidence="7">Uncharacterized protein</fullName>
    </submittedName>
</protein>
<reference evidence="7 8" key="1">
    <citation type="journal article" date="2024" name="G3 (Bethesda)">
        <title>Genome assembly of Hibiscus sabdariffa L. provides insights into metabolisms of medicinal natural products.</title>
        <authorList>
            <person name="Kim T."/>
        </authorList>
    </citation>
    <scope>NUCLEOTIDE SEQUENCE [LARGE SCALE GENOMIC DNA]</scope>
    <source>
        <strain evidence="7">TK-2024</strain>
        <tissue evidence="7">Old leaves</tissue>
    </source>
</reference>
<keyword evidence="8" id="KW-1185">Reference proteome</keyword>
<dbReference type="InterPro" id="IPR001005">
    <property type="entry name" value="SANT/Myb"/>
</dbReference>
<feature type="domain" description="HTH myb-type" evidence="6">
    <location>
        <begin position="14"/>
        <end position="75"/>
    </location>
</feature>
<evidence type="ECO:0000256" key="2">
    <source>
        <dbReference type="ARBA" id="ARBA00022737"/>
    </source>
</evidence>
<evidence type="ECO:0000256" key="1">
    <source>
        <dbReference type="ARBA" id="ARBA00004123"/>
    </source>
</evidence>
<keyword evidence="3" id="KW-0238">DNA-binding</keyword>
<proteinExistence type="predicted"/>
<dbReference type="Gene3D" id="1.10.10.60">
    <property type="entry name" value="Homeodomain-like"/>
    <property type="match status" value="1"/>
</dbReference>
<dbReference type="SMART" id="SM00717">
    <property type="entry name" value="SANT"/>
    <property type="match status" value="1"/>
</dbReference>
<keyword evidence="4" id="KW-0539">Nucleus</keyword>
<dbReference type="PANTHER" id="PTHR47994">
    <property type="entry name" value="F14D16.11-RELATED"/>
    <property type="match status" value="1"/>
</dbReference>
<dbReference type="PROSITE" id="PS50090">
    <property type="entry name" value="MYB_LIKE"/>
    <property type="match status" value="1"/>
</dbReference>
<evidence type="ECO:0000259" key="6">
    <source>
        <dbReference type="PROSITE" id="PS51294"/>
    </source>
</evidence>
<dbReference type="Pfam" id="PF00249">
    <property type="entry name" value="Myb_DNA-binding"/>
    <property type="match status" value="1"/>
</dbReference>
<comment type="caution">
    <text evidence="7">The sequence shown here is derived from an EMBL/GenBank/DDBJ whole genome shotgun (WGS) entry which is preliminary data.</text>
</comment>
<feature type="domain" description="Myb-like" evidence="5">
    <location>
        <begin position="14"/>
        <end position="71"/>
    </location>
</feature>
<name>A0ABR2EY23_9ROSI</name>
<dbReference type="PANTHER" id="PTHR47994:SF5">
    <property type="entry name" value="F14D16.11-RELATED"/>
    <property type="match status" value="1"/>
</dbReference>
<evidence type="ECO:0000313" key="7">
    <source>
        <dbReference type="EMBL" id="KAK8567308.1"/>
    </source>
</evidence>
<dbReference type="InterPro" id="IPR009057">
    <property type="entry name" value="Homeodomain-like_sf"/>
</dbReference>
<evidence type="ECO:0000313" key="8">
    <source>
        <dbReference type="Proteomes" id="UP001472677"/>
    </source>
</evidence>
<dbReference type="EMBL" id="JBBPBM010000009">
    <property type="protein sequence ID" value="KAK8567308.1"/>
    <property type="molecule type" value="Genomic_DNA"/>
</dbReference>
<dbReference type="InterPro" id="IPR015495">
    <property type="entry name" value="Myb_TF_plants"/>
</dbReference>
<accession>A0ABR2EY23</accession>
<organism evidence="7 8">
    <name type="scientific">Hibiscus sabdariffa</name>
    <name type="common">roselle</name>
    <dbReference type="NCBI Taxonomy" id="183260"/>
    <lineage>
        <taxon>Eukaryota</taxon>
        <taxon>Viridiplantae</taxon>
        <taxon>Streptophyta</taxon>
        <taxon>Embryophyta</taxon>
        <taxon>Tracheophyta</taxon>
        <taxon>Spermatophyta</taxon>
        <taxon>Magnoliopsida</taxon>
        <taxon>eudicotyledons</taxon>
        <taxon>Gunneridae</taxon>
        <taxon>Pentapetalae</taxon>
        <taxon>rosids</taxon>
        <taxon>malvids</taxon>
        <taxon>Malvales</taxon>
        <taxon>Malvaceae</taxon>
        <taxon>Malvoideae</taxon>
        <taxon>Hibiscus</taxon>
    </lineage>
</organism>
<evidence type="ECO:0000259" key="5">
    <source>
        <dbReference type="PROSITE" id="PS50090"/>
    </source>
</evidence>
<dbReference type="Proteomes" id="UP001472677">
    <property type="component" value="Unassembled WGS sequence"/>
</dbReference>
<evidence type="ECO:0000256" key="4">
    <source>
        <dbReference type="ARBA" id="ARBA00023242"/>
    </source>
</evidence>
<evidence type="ECO:0000256" key="3">
    <source>
        <dbReference type="ARBA" id="ARBA00023125"/>
    </source>
</evidence>
<dbReference type="PROSITE" id="PS51294">
    <property type="entry name" value="HTH_MYB"/>
    <property type="match status" value="1"/>
</dbReference>
<dbReference type="CDD" id="cd00167">
    <property type="entry name" value="SANT"/>
    <property type="match status" value="1"/>
</dbReference>
<gene>
    <name evidence="7" type="ORF">V6N12_005904</name>
</gene>
<keyword evidence="2" id="KW-0677">Repeat</keyword>
<dbReference type="SUPFAM" id="SSF46689">
    <property type="entry name" value="Homeodomain-like"/>
    <property type="match status" value="1"/>
</dbReference>
<dbReference type="InterPro" id="IPR017930">
    <property type="entry name" value="Myb_dom"/>
</dbReference>